<dbReference type="AlphaFoldDB" id="A0A699UWT9"/>
<evidence type="ECO:0008006" key="2">
    <source>
        <dbReference type="Google" id="ProtNLM"/>
    </source>
</evidence>
<sequence>MPRECLAIIESKSKVCYSRDKPILAKVSTNASTSGVSLDVAELKDMVKALLLNKKGQNQSHALVKAVE</sequence>
<feature type="non-terminal residue" evidence="1">
    <location>
        <position position="68"/>
    </location>
</feature>
<dbReference type="EMBL" id="BKCJ011374378">
    <property type="protein sequence ID" value="GFD27127.1"/>
    <property type="molecule type" value="Genomic_DNA"/>
</dbReference>
<proteinExistence type="predicted"/>
<accession>A0A699UWT9</accession>
<organism evidence="1">
    <name type="scientific">Tanacetum cinerariifolium</name>
    <name type="common">Dalmatian daisy</name>
    <name type="synonym">Chrysanthemum cinerariifolium</name>
    <dbReference type="NCBI Taxonomy" id="118510"/>
    <lineage>
        <taxon>Eukaryota</taxon>
        <taxon>Viridiplantae</taxon>
        <taxon>Streptophyta</taxon>
        <taxon>Embryophyta</taxon>
        <taxon>Tracheophyta</taxon>
        <taxon>Spermatophyta</taxon>
        <taxon>Magnoliopsida</taxon>
        <taxon>eudicotyledons</taxon>
        <taxon>Gunneridae</taxon>
        <taxon>Pentapetalae</taxon>
        <taxon>asterids</taxon>
        <taxon>campanulids</taxon>
        <taxon>Asterales</taxon>
        <taxon>Asteraceae</taxon>
        <taxon>Asteroideae</taxon>
        <taxon>Anthemideae</taxon>
        <taxon>Anthemidinae</taxon>
        <taxon>Tanacetum</taxon>
    </lineage>
</organism>
<reference evidence="1" key="1">
    <citation type="journal article" date="2019" name="Sci. Rep.">
        <title>Draft genome of Tanacetum cinerariifolium, the natural source of mosquito coil.</title>
        <authorList>
            <person name="Yamashiro T."/>
            <person name="Shiraishi A."/>
            <person name="Satake H."/>
            <person name="Nakayama K."/>
        </authorList>
    </citation>
    <scope>NUCLEOTIDE SEQUENCE</scope>
</reference>
<gene>
    <name evidence="1" type="ORF">Tci_899096</name>
</gene>
<name>A0A699UWT9_TANCI</name>
<comment type="caution">
    <text evidence="1">The sequence shown here is derived from an EMBL/GenBank/DDBJ whole genome shotgun (WGS) entry which is preliminary data.</text>
</comment>
<evidence type="ECO:0000313" key="1">
    <source>
        <dbReference type="EMBL" id="GFD27127.1"/>
    </source>
</evidence>
<protein>
    <recommendedName>
        <fullName evidence="2">Reverse transcriptase domain-containing protein</fullName>
    </recommendedName>
</protein>